<evidence type="ECO:0000259" key="2">
    <source>
        <dbReference type="Pfam" id="PF03795"/>
    </source>
</evidence>
<accession>A0ABY4N919</accession>
<dbReference type="InterPro" id="IPR005545">
    <property type="entry name" value="YCII"/>
</dbReference>
<evidence type="ECO:0000313" key="3">
    <source>
        <dbReference type="EMBL" id="UQN30601.1"/>
    </source>
</evidence>
<name>A0ABY4N919_9MICO</name>
<gene>
    <name evidence="3" type="ORF">M4486_04620</name>
</gene>
<dbReference type="Pfam" id="PF03795">
    <property type="entry name" value="YCII"/>
    <property type="match status" value="1"/>
</dbReference>
<evidence type="ECO:0000256" key="1">
    <source>
        <dbReference type="ARBA" id="ARBA00007689"/>
    </source>
</evidence>
<reference evidence="3" key="1">
    <citation type="submission" date="2022-05" db="EMBL/GenBank/DDBJ databases">
        <title>Genomic analysis of Brachybacterium sp. CBA3104.</title>
        <authorList>
            <person name="Roh S.W."/>
            <person name="Kim Y.B."/>
            <person name="Kim Y."/>
        </authorList>
    </citation>
    <scope>NUCLEOTIDE SEQUENCE</scope>
    <source>
        <strain evidence="3">CBA3104</strain>
    </source>
</reference>
<comment type="similarity">
    <text evidence="1">Belongs to the YciI family.</text>
</comment>
<dbReference type="InterPro" id="IPR011008">
    <property type="entry name" value="Dimeric_a/b-barrel"/>
</dbReference>
<sequence length="116" mass="12361">MTQYMLSNVTPTGRTLEPEQFQQVIKNVTEVTQEMQSAGVWVFSMPLADPSSSTVVSSQDGTVTLADGPFAELKEYVGGFTIIDVTDLDAATTWAGKVSEATGLKIEVRPAPSFGG</sequence>
<evidence type="ECO:0000313" key="4">
    <source>
        <dbReference type="Proteomes" id="UP001055868"/>
    </source>
</evidence>
<dbReference type="EMBL" id="CP097218">
    <property type="protein sequence ID" value="UQN30601.1"/>
    <property type="molecule type" value="Genomic_DNA"/>
</dbReference>
<keyword evidence="4" id="KW-1185">Reference proteome</keyword>
<proteinExistence type="inferred from homology"/>
<dbReference type="Gene3D" id="3.30.70.1060">
    <property type="entry name" value="Dimeric alpha+beta barrel"/>
    <property type="match status" value="1"/>
</dbReference>
<protein>
    <submittedName>
        <fullName evidence="3">YciI family protein</fullName>
    </submittedName>
</protein>
<dbReference type="PANTHER" id="PTHR35174">
    <property type="entry name" value="BLL7171 PROTEIN-RELATED"/>
    <property type="match status" value="1"/>
</dbReference>
<dbReference type="SUPFAM" id="SSF54909">
    <property type="entry name" value="Dimeric alpha+beta barrel"/>
    <property type="match status" value="1"/>
</dbReference>
<dbReference type="Proteomes" id="UP001055868">
    <property type="component" value="Chromosome"/>
</dbReference>
<dbReference type="RefSeq" id="WP_239201720.1">
    <property type="nucleotide sequence ID" value="NZ_CP097218.1"/>
</dbReference>
<dbReference type="PANTHER" id="PTHR35174:SF3">
    <property type="entry name" value="BLL7171 PROTEIN"/>
    <property type="match status" value="1"/>
</dbReference>
<organism evidence="3 4">
    <name type="scientific">Brachybacterium kimchii</name>
    <dbReference type="NCBI Taxonomy" id="2942909"/>
    <lineage>
        <taxon>Bacteria</taxon>
        <taxon>Bacillati</taxon>
        <taxon>Actinomycetota</taxon>
        <taxon>Actinomycetes</taxon>
        <taxon>Micrococcales</taxon>
        <taxon>Dermabacteraceae</taxon>
        <taxon>Brachybacterium</taxon>
    </lineage>
</organism>
<feature type="domain" description="YCII-related" evidence="2">
    <location>
        <begin position="16"/>
        <end position="102"/>
    </location>
</feature>